<evidence type="ECO:0000313" key="5">
    <source>
        <dbReference type="EMBL" id="EJK78089.1"/>
    </source>
</evidence>
<dbReference type="PANTHER" id="PTHR21107:SF2">
    <property type="entry name" value="CYTOCHROME C OXIDASE ASSEMBLY PROTEIN COX19"/>
    <property type="match status" value="1"/>
</dbReference>
<evidence type="ECO:0000256" key="1">
    <source>
        <dbReference type="ARBA" id="ARBA00004496"/>
    </source>
</evidence>
<name>K3W4K3_THAOC</name>
<dbReference type="GO" id="GO:0033617">
    <property type="term" value="P:mitochondrial respiratory chain complex IV assembly"/>
    <property type="evidence" value="ECO:0007669"/>
    <property type="project" value="TreeGrafter"/>
</dbReference>
<feature type="non-terminal residue" evidence="5">
    <location>
        <position position="46"/>
    </location>
</feature>
<proteinExistence type="inferred from homology"/>
<organism evidence="5 6">
    <name type="scientific">Thalassiosira oceanica</name>
    <name type="common">Marine diatom</name>
    <dbReference type="NCBI Taxonomy" id="159749"/>
    <lineage>
        <taxon>Eukaryota</taxon>
        <taxon>Sar</taxon>
        <taxon>Stramenopiles</taxon>
        <taxon>Ochrophyta</taxon>
        <taxon>Bacillariophyta</taxon>
        <taxon>Coscinodiscophyceae</taxon>
        <taxon>Thalassiosirophycidae</taxon>
        <taxon>Thalassiosirales</taxon>
        <taxon>Thalassiosiraceae</taxon>
        <taxon>Thalassiosira</taxon>
    </lineage>
</organism>
<evidence type="ECO:0008006" key="7">
    <source>
        <dbReference type="Google" id="ProtNLM"/>
    </source>
</evidence>
<dbReference type="AlphaFoldDB" id="K3W4K3"/>
<dbReference type="InterPro" id="IPR051383">
    <property type="entry name" value="COX19"/>
</dbReference>
<keyword evidence="6" id="KW-1185">Reference proteome</keyword>
<accession>K3W4K3</accession>
<dbReference type="Proteomes" id="UP000266841">
    <property type="component" value="Unassembled WGS sequence"/>
</dbReference>
<protein>
    <recommendedName>
        <fullName evidence="7">CHCH domain-containing protein</fullName>
    </recommendedName>
</protein>
<dbReference type="GO" id="GO:0005758">
    <property type="term" value="C:mitochondrial intermembrane space"/>
    <property type="evidence" value="ECO:0007669"/>
    <property type="project" value="TreeGrafter"/>
</dbReference>
<reference evidence="5 6" key="1">
    <citation type="journal article" date="2012" name="Genome Biol.">
        <title>Genome and low-iron response of an oceanic diatom adapted to chronic iron limitation.</title>
        <authorList>
            <person name="Lommer M."/>
            <person name="Specht M."/>
            <person name="Roy A.S."/>
            <person name="Kraemer L."/>
            <person name="Andreson R."/>
            <person name="Gutowska M.A."/>
            <person name="Wolf J."/>
            <person name="Bergner S.V."/>
            <person name="Schilhabel M.B."/>
            <person name="Klostermeier U.C."/>
            <person name="Beiko R.G."/>
            <person name="Rosenstiel P."/>
            <person name="Hippler M."/>
            <person name="Laroche J."/>
        </authorList>
    </citation>
    <scope>NUCLEOTIDE SEQUENCE [LARGE SCALE GENOMIC DNA]</scope>
    <source>
        <strain evidence="5 6">CCMP1005</strain>
    </source>
</reference>
<dbReference type="OrthoDB" id="268594at2759"/>
<evidence type="ECO:0000256" key="3">
    <source>
        <dbReference type="ARBA" id="ARBA00023157"/>
    </source>
</evidence>
<dbReference type="EMBL" id="AGNL01000033">
    <property type="protein sequence ID" value="EJK78089.1"/>
    <property type="molecule type" value="Genomic_DNA"/>
</dbReference>
<comment type="similarity">
    <text evidence="4">Belongs to the COX19 family.</text>
</comment>
<gene>
    <name evidence="5" type="ORF">THAOC_00031</name>
</gene>
<comment type="subcellular location">
    <subcellularLocation>
        <location evidence="1">Cytoplasm</location>
    </subcellularLocation>
</comment>
<keyword evidence="2" id="KW-0963">Cytoplasm</keyword>
<dbReference type="PANTHER" id="PTHR21107">
    <property type="entry name" value="CYTOCHROME C OXIDASE ASSEMBLY PROTEIN COX19"/>
    <property type="match status" value="1"/>
</dbReference>
<comment type="caution">
    <text evidence="5">The sequence shown here is derived from an EMBL/GenBank/DDBJ whole genome shotgun (WGS) entry which is preliminary data.</text>
</comment>
<sequence length="46" mass="5478">MCRDLSKHYLECRMDRQLMAKEDLDKLGFSEDARVDHAEEYDKTKG</sequence>
<keyword evidence="3" id="KW-1015">Disulfide bond</keyword>
<evidence type="ECO:0000256" key="2">
    <source>
        <dbReference type="ARBA" id="ARBA00022490"/>
    </source>
</evidence>
<evidence type="ECO:0000313" key="6">
    <source>
        <dbReference type="Proteomes" id="UP000266841"/>
    </source>
</evidence>
<evidence type="ECO:0000256" key="4">
    <source>
        <dbReference type="ARBA" id="ARBA00038223"/>
    </source>
</evidence>